<evidence type="ECO:0000313" key="2">
    <source>
        <dbReference type="EMBL" id="QVI62624.1"/>
    </source>
</evidence>
<protein>
    <submittedName>
        <fullName evidence="2">Alpha/beta fold hydrolase</fullName>
    </submittedName>
</protein>
<dbReference type="PANTHER" id="PTHR43798:SF6">
    <property type="entry name" value="HYDROLASE, PUTATIVE (AFU_ORTHOLOGUE AFUA_4G13070)-RELATED"/>
    <property type="match status" value="1"/>
</dbReference>
<dbReference type="PANTHER" id="PTHR43798">
    <property type="entry name" value="MONOACYLGLYCEROL LIPASE"/>
    <property type="match status" value="1"/>
</dbReference>
<dbReference type="SUPFAM" id="SSF53474">
    <property type="entry name" value="alpha/beta-Hydrolases"/>
    <property type="match status" value="1"/>
</dbReference>
<sequence>MYREVGGVRVHHVEHGGGVPFVVLHGAGVDHREVVGALEPALADLAGVRRVYPDLPAHGRTAAPAHLTSGDDVVEVLLRFVDRVTGGGPFVIAGHSLGGYLARAVAARRPDRVVGLALVCPAGRTARDVPPHRVLHDEPGAADALDRADVPGFEEYLVVRTARTARAYRDHVLPGARLCDEEGFGQVYGRWELRDAPDADAPQPYPTLVLAGRHDASVGWADAVRLLDVYPRASLTVADGAGHALLHEQPDLVAALLRHWLAGLALPAA</sequence>
<dbReference type="EMBL" id="CP074405">
    <property type="protein sequence ID" value="QVI62624.1"/>
    <property type="molecule type" value="Genomic_DNA"/>
</dbReference>
<dbReference type="GO" id="GO:0016787">
    <property type="term" value="F:hydrolase activity"/>
    <property type="evidence" value="ECO:0007669"/>
    <property type="project" value="UniProtKB-KW"/>
</dbReference>
<dbReference type="PRINTS" id="PR00111">
    <property type="entry name" value="ABHYDROLASE"/>
</dbReference>
<dbReference type="InterPro" id="IPR000073">
    <property type="entry name" value="AB_hydrolase_1"/>
</dbReference>
<evidence type="ECO:0000259" key="1">
    <source>
        <dbReference type="Pfam" id="PF12697"/>
    </source>
</evidence>
<keyword evidence="3" id="KW-1185">Reference proteome</keyword>
<keyword evidence="2" id="KW-0378">Hydrolase</keyword>
<dbReference type="Gene3D" id="3.40.50.1820">
    <property type="entry name" value="alpha/beta hydrolase"/>
    <property type="match status" value="1"/>
</dbReference>
<dbReference type="Proteomes" id="UP000677804">
    <property type="component" value="Chromosome"/>
</dbReference>
<organism evidence="2 3">
    <name type="scientific">Cellulomonas wangleii</name>
    <dbReference type="NCBI Taxonomy" id="2816956"/>
    <lineage>
        <taxon>Bacteria</taxon>
        <taxon>Bacillati</taxon>
        <taxon>Actinomycetota</taxon>
        <taxon>Actinomycetes</taxon>
        <taxon>Micrococcales</taxon>
        <taxon>Cellulomonadaceae</taxon>
        <taxon>Cellulomonas</taxon>
    </lineage>
</organism>
<dbReference type="InterPro" id="IPR029058">
    <property type="entry name" value="AB_hydrolase_fold"/>
</dbReference>
<accession>A0ABX8D5B4</accession>
<dbReference type="InterPro" id="IPR050266">
    <property type="entry name" value="AB_hydrolase_sf"/>
</dbReference>
<feature type="domain" description="AB hydrolase-1" evidence="1">
    <location>
        <begin position="21"/>
        <end position="255"/>
    </location>
</feature>
<evidence type="ECO:0000313" key="3">
    <source>
        <dbReference type="Proteomes" id="UP000677804"/>
    </source>
</evidence>
<name>A0ABX8D5B4_9CELL</name>
<dbReference type="RefSeq" id="WP_207341730.1">
    <property type="nucleotide sequence ID" value="NZ_CP074405.1"/>
</dbReference>
<reference evidence="2 3" key="1">
    <citation type="submission" date="2021-05" db="EMBL/GenBank/DDBJ databases">
        <title>Novel species in genus Cellulomonas.</title>
        <authorList>
            <person name="Zhang G."/>
        </authorList>
    </citation>
    <scope>NUCLEOTIDE SEQUENCE [LARGE SCALE GENOMIC DNA]</scope>
    <source>
        <strain evidence="3">zg-ZUI222</strain>
    </source>
</reference>
<gene>
    <name evidence="2" type="ORF">KG103_01340</name>
</gene>
<proteinExistence type="predicted"/>
<dbReference type="Pfam" id="PF12697">
    <property type="entry name" value="Abhydrolase_6"/>
    <property type="match status" value="1"/>
</dbReference>